<dbReference type="Gene3D" id="2.60.40.3210">
    <property type="entry name" value="Zona pellucida, ZP-N domain"/>
    <property type="match status" value="1"/>
</dbReference>
<dbReference type="AlphaFoldDB" id="A0AAN9AYR3"/>
<feature type="compositionally biased region" description="Polar residues" evidence="4">
    <location>
        <begin position="628"/>
        <end position="646"/>
    </location>
</feature>
<feature type="region of interest" description="Disordered" evidence="4">
    <location>
        <begin position="529"/>
        <end position="556"/>
    </location>
</feature>
<dbReference type="SMART" id="SM00241">
    <property type="entry name" value="ZP"/>
    <property type="match status" value="1"/>
</dbReference>
<evidence type="ECO:0000259" key="7">
    <source>
        <dbReference type="PROSITE" id="PS51034"/>
    </source>
</evidence>
<keyword evidence="9" id="KW-1185">Reference proteome</keyword>
<dbReference type="Pfam" id="PF23344">
    <property type="entry name" value="ZP-N"/>
    <property type="match status" value="1"/>
</dbReference>
<evidence type="ECO:0000256" key="3">
    <source>
        <dbReference type="PROSITE-ProRule" id="PRU00196"/>
    </source>
</evidence>
<dbReference type="PRINTS" id="PR00258">
    <property type="entry name" value="SPERACTRCPTR"/>
</dbReference>
<feature type="region of interest" description="Disordered" evidence="4">
    <location>
        <begin position="576"/>
        <end position="684"/>
    </location>
</feature>
<feature type="domain" description="ZP" evidence="7">
    <location>
        <begin position="283"/>
        <end position="535"/>
    </location>
</feature>
<feature type="compositionally biased region" description="Polar residues" evidence="4">
    <location>
        <begin position="671"/>
        <end position="681"/>
    </location>
</feature>
<dbReference type="InterPro" id="IPR001507">
    <property type="entry name" value="ZP_dom"/>
</dbReference>
<comment type="caution">
    <text evidence="8">The sequence shown here is derived from an EMBL/GenBank/DDBJ whole genome shotgun (WGS) entry which is preliminary data.</text>
</comment>
<dbReference type="InterPro" id="IPR055356">
    <property type="entry name" value="ZP-N"/>
</dbReference>
<dbReference type="SUPFAM" id="SSF56487">
    <property type="entry name" value="SRCR-like"/>
    <property type="match status" value="2"/>
</dbReference>
<dbReference type="InterPro" id="IPR001190">
    <property type="entry name" value="SRCR"/>
</dbReference>
<evidence type="ECO:0000256" key="4">
    <source>
        <dbReference type="SAM" id="MobiDB-lite"/>
    </source>
</evidence>
<evidence type="ECO:0000256" key="1">
    <source>
        <dbReference type="ARBA" id="ARBA00022729"/>
    </source>
</evidence>
<dbReference type="InterPro" id="IPR042235">
    <property type="entry name" value="ZP-C_dom"/>
</dbReference>
<evidence type="ECO:0000259" key="6">
    <source>
        <dbReference type="PROSITE" id="PS50287"/>
    </source>
</evidence>
<dbReference type="InterPro" id="IPR036772">
    <property type="entry name" value="SRCR-like_dom_sf"/>
</dbReference>
<evidence type="ECO:0000256" key="5">
    <source>
        <dbReference type="SAM" id="SignalP"/>
    </source>
</evidence>
<dbReference type="EMBL" id="JBAMIC010000018">
    <property type="protein sequence ID" value="KAK7094765.1"/>
    <property type="molecule type" value="Genomic_DNA"/>
</dbReference>
<reference evidence="8 9" key="1">
    <citation type="submission" date="2024-02" db="EMBL/GenBank/DDBJ databases">
        <title>Chromosome-scale genome assembly of the rough periwinkle Littorina saxatilis.</title>
        <authorList>
            <person name="De Jode A."/>
            <person name="Faria R."/>
            <person name="Formenti G."/>
            <person name="Sims Y."/>
            <person name="Smith T.P."/>
            <person name="Tracey A."/>
            <person name="Wood J.M.D."/>
            <person name="Zagrodzka Z.B."/>
            <person name="Johannesson K."/>
            <person name="Butlin R.K."/>
            <person name="Leder E.H."/>
        </authorList>
    </citation>
    <scope>NUCLEOTIDE SEQUENCE [LARGE SCALE GENOMIC DNA]</scope>
    <source>
        <strain evidence="8">Snail1</strain>
        <tissue evidence="8">Muscle</tissue>
    </source>
</reference>
<sequence length="721" mass="76663">MSVLWCSIFLTAASLHVSTGQRVVIQEVRLANNTGNATAGRVEVRINDVWGTVCDDDWSDEEASVVCRTLGLTGGVALRNAAYGQGVGPIHMDDVFCAGNENSLGDCYFSTGTAVNCQHSEDAAVICRPAGAPTPATTTTTARPGVVQPNNCRGGVNPNPLVQLFGTTAGVGYVQARQTTAGPFGFVCDDGWNTNAAKIVCNELCYNTSLSEPGMKEEYETVVANVTFALDDVRCLGNEASLVDCAHSLWFPPAHDCGDNELASVTCELTEYPTPAAPQPILQCRDNGLIALFNTSRDTALEAKHLAVANLTTGGPRTCLGFTVDDSDPQYISASIPYEQCGTTVTQNATHIIYSNAIFMDKTSQEGPISRVNQYVIKLTCEMPRDATVGQGVQPLTETVTQRTEGEFVVNLTIYQDRGFSVATPTYPFQLNLGDWLNAAVNLKDIDSRLKLVVTQCTAKANGSDPDAPTKPLIIDKCIADRATLETYMLSDVKVGLRLQSFVFVNYPLVVLECEAIVCLNSEATAECDRSCNNSKPTPTPATGRRRRDVSSLVPPSRTVYKVSSLPFQVQVKPLPSSTALPTTSKATPTPTPTTTIKATTATIKTTTTTTTPPTTTTTTTARPATSSQDHSTRPNNRPSPTVISVTGTAAPTTIATPAPPAARSTQQTARSTQLPQQDAALQSPAGMVQDSAVARPTLSMMALFVTLTVVVVSLCPSCTH</sequence>
<accession>A0AAN9AYR3</accession>
<dbReference type="PANTHER" id="PTHR48071:SF18">
    <property type="entry name" value="DELETED IN MALIGNANT BRAIN TUMORS 1 PROTEIN-RELATED"/>
    <property type="match status" value="1"/>
</dbReference>
<keyword evidence="2 3" id="KW-1015">Disulfide bond</keyword>
<feature type="compositionally biased region" description="Low complexity" evidence="4">
    <location>
        <begin position="576"/>
        <end position="627"/>
    </location>
</feature>
<feature type="disulfide bond" evidence="3">
    <location>
        <begin position="97"/>
        <end position="107"/>
    </location>
</feature>
<dbReference type="GO" id="GO:0016020">
    <property type="term" value="C:membrane"/>
    <property type="evidence" value="ECO:0007669"/>
    <property type="project" value="InterPro"/>
</dbReference>
<proteinExistence type="predicted"/>
<evidence type="ECO:0000256" key="2">
    <source>
        <dbReference type="ARBA" id="ARBA00023157"/>
    </source>
</evidence>
<feature type="domain" description="SRCR" evidence="6">
    <location>
        <begin position="162"/>
        <end position="268"/>
    </location>
</feature>
<keyword evidence="1 5" id="KW-0732">Signal</keyword>
<evidence type="ECO:0000313" key="8">
    <source>
        <dbReference type="EMBL" id="KAK7094765.1"/>
    </source>
</evidence>
<dbReference type="InterPro" id="IPR055355">
    <property type="entry name" value="ZP-C"/>
</dbReference>
<dbReference type="Gene3D" id="2.60.40.4100">
    <property type="entry name" value="Zona pellucida, ZP-C domain"/>
    <property type="match status" value="1"/>
</dbReference>
<gene>
    <name evidence="8" type="ORF">V1264_006270</name>
</gene>
<dbReference type="PANTHER" id="PTHR48071">
    <property type="entry name" value="SRCR DOMAIN-CONTAINING PROTEIN"/>
    <property type="match status" value="1"/>
</dbReference>
<dbReference type="Pfam" id="PF00100">
    <property type="entry name" value="Zona_pellucida"/>
    <property type="match status" value="1"/>
</dbReference>
<dbReference type="Gene3D" id="3.10.250.10">
    <property type="entry name" value="SRCR-like domain"/>
    <property type="match status" value="2"/>
</dbReference>
<dbReference type="PROSITE" id="PS50287">
    <property type="entry name" value="SRCR_2"/>
    <property type="match status" value="2"/>
</dbReference>
<name>A0AAN9AYR3_9CAEN</name>
<comment type="caution">
    <text evidence="3">Lacks conserved residue(s) required for the propagation of feature annotation.</text>
</comment>
<organism evidence="8 9">
    <name type="scientific">Littorina saxatilis</name>
    <dbReference type="NCBI Taxonomy" id="31220"/>
    <lineage>
        <taxon>Eukaryota</taxon>
        <taxon>Metazoa</taxon>
        <taxon>Spiralia</taxon>
        <taxon>Lophotrochozoa</taxon>
        <taxon>Mollusca</taxon>
        <taxon>Gastropoda</taxon>
        <taxon>Caenogastropoda</taxon>
        <taxon>Littorinimorpha</taxon>
        <taxon>Littorinoidea</taxon>
        <taxon>Littorinidae</taxon>
        <taxon>Littorina</taxon>
    </lineage>
</organism>
<feature type="disulfide bond" evidence="3">
    <location>
        <begin position="235"/>
        <end position="245"/>
    </location>
</feature>
<dbReference type="SMART" id="SM00202">
    <property type="entry name" value="SR"/>
    <property type="match status" value="2"/>
</dbReference>
<evidence type="ECO:0000313" key="9">
    <source>
        <dbReference type="Proteomes" id="UP001374579"/>
    </source>
</evidence>
<dbReference type="FunFam" id="3.10.250.10:FF:000001">
    <property type="entry name" value="Lysyl oxidase 4 isoform X1"/>
    <property type="match status" value="1"/>
</dbReference>
<feature type="compositionally biased region" description="Low complexity" evidence="4">
    <location>
        <begin position="647"/>
        <end position="670"/>
    </location>
</feature>
<dbReference type="PROSITE" id="PS51034">
    <property type="entry name" value="ZP_2"/>
    <property type="match status" value="1"/>
</dbReference>
<dbReference type="Proteomes" id="UP001374579">
    <property type="component" value="Unassembled WGS sequence"/>
</dbReference>
<protein>
    <submittedName>
        <fullName evidence="8">Uncharacterized protein</fullName>
    </submittedName>
</protein>
<feature type="signal peptide" evidence="5">
    <location>
        <begin position="1"/>
        <end position="20"/>
    </location>
</feature>
<feature type="domain" description="SRCR" evidence="6">
    <location>
        <begin position="28"/>
        <end position="128"/>
    </location>
</feature>
<dbReference type="Pfam" id="PF00530">
    <property type="entry name" value="SRCR"/>
    <property type="match status" value="2"/>
</dbReference>
<feature type="chain" id="PRO_5043011263" evidence="5">
    <location>
        <begin position="21"/>
        <end position="721"/>
    </location>
</feature>